<feature type="domain" description="Histidine kinase" evidence="8">
    <location>
        <begin position="464"/>
        <end position="611"/>
    </location>
</feature>
<sequence length="611" mass="69356">MKKTGLLNTNRKSLKRMLLLCFFSLLVPASILIHHTYKQLELEAYYQYRVLAEELTSRINKNLDNIISEEEKRAFTDYSFLNVSGDQTASLLQRSPLSAYPVKQSIPGIISYFQVDSNGVFSTPLLPPETTESNRFGIDNKELSERKRLHTRAYHILLASKIVPENPIQNSIQTSEQSPKPVVNKASSITADSRDVDFSDEKIAAQILTPGQTAYDAFDRLEKPTERKKLAKKSRQSSLGRVKDINIAPAYGEIIAKEQRTRGYQEKAKKLVAAKFRRREKNILPQQREASKNISSSDYSIKLFESEVGAFNIGMLDSGHFVLFRNVWQNEKRQIQGAIIDSEKFIQGVIKVEFMDTALSDLSKLAVAFEGNIYALFGQKYESSYRSETELTGSLLFQSRLNAPLNDMTLIYSINTLPTGAGSTIVIWTGAILLSALCVIFIFIYRLGSSQIKLVQQQQNFVSAVSHELKTPLTSIRMYGEILKEGWADEEKKKTYYHFIYDESERLSRLISNVLQLARMTRNDMPVNLKPVSVNRLIDNIKSRLSSQAGQAKFELVLKCDDSLAERQINIDEDYFIQIIINLVDNAIKFSTKADKKQIDIHCAIHQGNKL</sequence>
<keyword evidence="7" id="KW-1133">Transmembrane helix</keyword>
<evidence type="ECO:0000256" key="4">
    <source>
        <dbReference type="ARBA" id="ARBA00022679"/>
    </source>
</evidence>
<gene>
    <name evidence="9" type="ORF">MNBD_GAMMA10-3338</name>
</gene>
<dbReference type="InterPro" id="IPR005467">
    <property type="entry name" value="His_kinase_dom"/>
</dbReference>
<accession>A0A3B0Y213</accession>
<comment type="catalytic activity">
    <reaction evidence="1">
        <text>ATP + protein L-histidine = ADP + protein N-phospho-L-histidine.</text>
        <dbReference type="EC" id="2.7.13.3"/>
    </reaction>
</comment>
<dbReference type="PROSITE" id="PS50109">
    <property type="entry name" value="HIS_KIN"/>
    <property type="match status" value="1"/>
</dbReference>
<name>A0A3B0Y213_9ZZZZ</name>
<dbReference type="FunFam" id="1.10.287.130:FF:000001">
    <property type="entry name" value="Two-component sensor histidine kinase"/>
    <property type="match status" value="1"/>
</dbReference>
<evidence type="ECO:0000259" key="8">
    <source>
        <dbReference type="PROSITE" id="PS50109"/>
    </source>
</evidence>
<keyword evidence="4" id="KW-0808">Transferase</keyword>
<dbReference type="EMBL" id="UOFJ01000427">
    <property type="protein sequence ID" value="VAW69442.1"/>
    <property type="molecule type" value="Genomic_DNA"/>
</dbReference>
<dbReference type="InterPro" id="IPR036890">
    <property type="entry name" value="HATPase_C_sf"/>
</dbReference>
<dbReference type="SMART" id="SM00388">
    <property type="entry name" value="HisKA"/>
    <property type="match status" value="1"/>
</dbReference>
<evidence type="ECO:0000256" key="6">
    <source>
        <dbReference type="ARBA" id="ARBA00023012"/>
    </source>
</evidence>
<evidence type="ECO:0000256" key="5">
    <source>
        <dbReference type="ARBA" id="ARBA00022777"/>
    </source>
</evidence>
<keyword evidence="6" id="KW-0902">Two-component regulatory system</keyword>
<dbReference type="InterPro" id="IPR036097">
    <property type="entry name" value="HisK_dim/P_sf"/>
</dbReference>
<evidence type="ECO:0000313" key="9">
    <source>
        <dbReference type="EMBL" id="VAW69442.1"/>
    </source>
</evidence>
<evidence type="ECO:0000256" key="2">
    <source>
        <dbReference type="ARBA" id="ARBA00012438"/>
    </source>
</evidence>
<protein>
    <recommendedName>
        <fullName evidence="2">histidine kinase</fullName>
        <ecNumber evidence="2">2.7.13.3</ecNumber>
    </recommendedName>
</protein>
<evidence type="ECO:0000256" key="3">
    <source>
        <dbReference type="ARBA" id="ARBA00022553"/>
    </source>
</evidence>
<dbReference type="EC" id="2.7.13.3" evidence="2"/>
<feature type="non-terminal residue" evidence="9">
    <location>
        <position position="611"/>
    </location>
</feature>
<dbReference type="SUPFAM" id="SSF47384">
    <property type="entry name" value="Homodimeric domain of signal transducing histidine kinase"/>
    <property type="match status" value="1"/>
</dbReference>
<dbReference type="InterPro" id="IPR050736">
    <property type="entry name" value="Sensor_HK_Regulatory"/>
</dbReference>
<dbReference type="CDD" id="cd00082">
    <property type="entry name" value="HisKA"/>
    <property type="match status" value="1"/>
</dbReference>
<organism evidence="9">
    <name type="scientific">hydrothermal vent metagenome</name>
    <dbReference type="NCBI Taxonomy" id="652676"/>
    <lineage>
        <taxon>unclassified sequences</taxon>
        <taxon>metagenomes</taxon>
        <taxon>ecological metagenomes</taxon>
    </lineage>
</organism>
<keyword evidence="5 9" id="KW-0418">Kinase</keyword>
<dbReference type="AlphaFoldDB" id="A0A3B0Y213"/>
<proteinExistence type="predicted"/>
<evidence type="ECO:0000256" key="7">
    <source>
        <dbReference type="SAM" id="Phobius"/>
    </source>
</evidence>
<dbReference type="GO" id="GO:0000155">
    <property type="term" value="F:phosphorelay sensor kinase activity"/>
    <property type="evidence" value="ECO:0007669"/>
    <property type="project" value="InterPro"/>
</dbReference>
<dbReference type="Gene3D" id="1.10.287.130">
    <property type="match status" value="1"/>
</dbReference>
<dbReference type="InterPro" id="IPR003661">
    <property type="entry name" value="HisK_dim/P_dom"/>
</dbReference>
<reference evidence="9" key="1">
    <citation type="submission" date="2018-06" db="EMBL/GenBank/DDBJ databases">
        <authorList>
            <person name="Zhirakovskaya E."/>
        </authorList>
    </citation>
    <scope>NUCLEOTIDE SEQUENCE</scope>
</reference>
<dbReference type="SUPFAM" id="SSF55874">
    <property type="entry name" value="ATPase domain of HSP90 chaperone/DNA topoisomerase II/histidine kinase"/>
    <property type="match status" value="1"/>
</dbReference>
<feature type="transmembrane region" description="Helical" evidence="7">
    <location>
        <begin position="425"/>
        <end position="445"/>
    </location>
</feature>
<dbReference type="Gene3D" id="3.30.565.10">
    <property type="entry name" value="Histidine kinase-like ATPase, C-terminal domain"/>
    <property type="match status" value="1"/>
</dbReference>
<dbReference type="PANTHER" id="PTHR43711:SF1">
    <property type="entry name" value="HISTIDINE KINASE 1"/>
    <property type="match status" value="1"/>
</dbReference>
<keyword evidence="7" id="KW-0472">Membrane</keyword>
<dbReference type="PANTHER" id="PTHR43711">
    <property type="entry name" value="TWO-COMPONENT HISTIDINE KINASE"/>
    <property type="match status" value="1"/>
</dbReference>
<evidence type="ECO:0000256" key="1">
    <source>
        <dbReference type="ARBA" id="ARBA00000085"/>
    </source>
</evidence>
<keyword evidence="3" id="KW-0597">Phosphoprotein</keyword>
<keyword evidence="7" id="KW-0812">Transmembrane</keyword>
<dbReference type="Pfam" id="PF00512">
    <property type="entry name" value="HisKA"/>
    <property type="match status" value="1"/>
</dbReference>